<dbReference type="InterPro" id="IPR003461">
    <property type="entry name" value="Keratin"/>
</dbReference>
<keyword evidence="4" id="KW-0007">Acetylation</keyword>
<dbReference type="PANTHER" id="PTHR31203:SF1">
    <property type="entry name" value="BETA-KERATIN-RELATED PROTEIN-RELATED"/>
    <property type="match status" value="1"/>
</dbReference>
<evidence type="ECO:0000256" key="3">
    <source>
        <dbReference type="ARBA" id="ARBA00022744"/>
    </source>
</evidence>
<reference evidence="6 7" key="1">
    <citation type="submission" date="2019-09" db="EMBL/GenBank/DDBJ databases">
        <title>Bird 10,000 Genomes (B10K) Project - Family phase.</title>
        <authorList>
            <person name="Zhang G."/>
        </authorList>
    </citation>
    <scope>NUCLEOTIDE SEQUENCE [LARGE SCALE GENOMIC DNA]</scope>
    <source>
        <strain evidence="6">B10K-DU-001-15</strain>
        <tissue evidence="6">Muscle</tissue>
    </source>
</reference>
<dbReference type="GO" id="GO:0005882">
    <property type="term" value="C:intermediate filament"/>
    <property type="evidence" value="ECO:0007669"/>
    <property type="project" value="UniProtKB-KW"/>
</dbReference>
<evidence type="ECO:0000313" key="7">
    <source>
        <dbReference type="Proteomes" id="UP000571582"/>
    </source>
</evidence>
<dbReference type="Proteomes" id="UP000571582">
    <property type="component" value="Unassembled WGS sequence"/>
</dbReference>
<comment type="subunit">
    <text evidence="2 5">The avian keratins (F-ker, S-ker, C-ker and B-ker) are a complex mixture of very similar polypeptides.</text>
</comment>
<protein>
    <recommendedName>
        <fullName evidence="5">Keratin</fullName>
    </recommendedName>
</protein>
<evidence type="ECO:0000256" key="2">
    <source>
        <dbReference type="ARBA" id="ARBA00011806"/>
    </source>
</evidence>
<dbReference type="Pfam" id="PF02422">
    <property type="entry name" value="Keratin"/>
    <property type="match status" value="1"/>
</dbReference>
<feature type="non-terminal residue" evidence="6">
    <location>
        <position position="1"/>
    </location>
</feature>
<comment type="similarity">
    <text evidence="1 5">Belongs to the avian keratin family.</text>
</comment>
<evidence type="ECO:0000256" key="5">
    <source>
        <dbReference type="RuleBase" id="RU364002"/>
    </source>
</evidence>
<evidence type="ECO:0000256" key="1">
    <source>
        <dbReference type="ARBA" id="ARBA00008702"/>
    </source>
</evidence>
<sequence>SILCPEPSVRAWSRPCVTSCGDSRATIHPPAVLVTFPGPVLSSCPQESVVGPAGNCLGSSRNFLGTSGNCLGT</sequence>
<evidence type="ECO:0000313" key="6">
    <source>
        <dbReference type="EMBL" id="NXQ25003.1"/>
    </source>
</evidence>
<dbReference type="GO" id="GO:0005200">
    <property type="term" value="F:structural constituent of cytoskeleton"/>
    <property type="evidence" value="ECO:0007669"/>
    <property type="project" value="InterPro"/>
</dbReference>
<feature type="non-terminal residue" evidence="6">
    <location>
        <position position="73"/>
    </location>
</feature>
<keyword evidence="7" id="KW-1185">Reference proteome</keyword>
<dbReference type="AlphaFoldDB" id="A0A7L2BK13"/>
<dbReference type="EMBL" id="VWYE01003736">
    <property type="protein sequence ID" value="NXQ25003.1"/>
    <property type="molecule type" value="Genomic_DNA"/>
</dbReference>
<dbReference type="PANTHER" id="PTHR31203">
    <property type="entry name" value="BETA-KERATIN-RELATED PROTEIN-RELATED"/>
    <property type="match status" value="1"/>
</dbReference>
<comment type="caution">
    <text evidence="6">The sequence shown here is derived from an EMBL/GenBank/DDBJ whole genome shotgun (WGS) entry which is preliminary data.</text>
</comment>
<organism evidence="6 7">
    <name type="scientific">Alaudala cheleensis</name>
    <name type="common">Asian short-toed lark</name>
    <dbReference type="NCBI Taxonomy" id="670337"/>
    <lineage>
        <taxon>Eukaryota</taxon>
        <taxon>Metazoa</taxon>
        <taxon>Chordata</taxon>
        <taxon>Craniata</taxon>
        <taxon>Vertebrata</taxon>
        <taxon>Euteleostomi</taxon>
        <taxon>Archelosauria</taxon>
        <taxon>Archosauria</taxon>
        <taxon>Dinosauria</taxon>
        <taxon>Saurischia</taxon>
        <taxon>Theropoda</taxon>
        <taxon>Coelurosauria</taxon>
        <taxon>Aves</taxon>
        <taxon>Neognathae</taxon>
        <taxon>Neoaves</taxon>
        <taxon>Telluraves</taxon>
        <taxon>Australaves</taxon>
        <taxon>Passeriformes</taxon>
        <taxon>Sylvioidea</taxon>
        <taxon>Alaudidae</taxon>
        <taxon>Alaudala</taxon>
    </lineage>
</organism>
<gene>
    <name evidence="6" type="primary">Krsc_1</name>
    <name evidence="6" type="ORF">ALACHE_R14624</name>
</gene>
<accession>A0A7L2BK13</accession>
<name>A0A7L2BK13_9PASS</name>
<evidence type="ECO:0000256" key="4">
    <source>
        <dbReference type="ARBA" id="ARBA00022990"/>
    </source>
</evidence>
<proteinExistence type="inferred from homology"/>
<keyword evidence="3 5" id="KW-0416">Keratin</keyword>